<proteinExistence type="predicted"/>
<dbReference type="HOGENOM" id="CLU_2262056_0_0_14"/>
<gene>
    <name evidence="1" type="ORF">SCHRY_v1c05780</name>
</gene>
<reference evidence="1 2" key="1">
    <citation type="journal article" date="2013" name="Genome Biol. Evol.">
        <title>Complete genomes of two dipteran-associated spiroplasmas provided insights into the origin, dynamics, and impacts of viral invasion in spiroplasma.</title>
        <authorList>
            <person name="Ku C."/>
            <person name="Lo W.S."/>
            <person name="Chen L.L."/>
            <person name="Kuo C.H."/>
        </authorList>
    </citation>
    <scope>NUCLEOTIDE SEQUENCE [LARGE SCALE GENOMIC DNA]</scope>
    <source>
        <strain evidence="1 2">DF-1</strain>
    </source>
</reference>
<accession>R4UIN2</accession>
<dbReference type="KEGG" id="scr:SCHRY_v1c05780"/>
<dbReference type="RefSeq" id="WP_016338981.1">
    <property type="nucleotide sequence ID" value="NC_021280.1"/>
</dbReference>
<dbReference type="PATRIC" id="fig|1276227.3.peg.581"/>
<dbReference type="AlphaFoldDB" id="R4UIN2"/>
<dbReference type="EMBL" id="CP005077">
    <property type="protein sequence ID" value="AGM25156.1"/>
    <property type="molecule type" value="Genomic_DNA"/>
</dbReference>
<sequence>MENLKKENKKQQFCELCIEAGAKIIPLAFRKFDALNMFLCSECYLDLLNCPMEDVIGQCEICNKQIINIFLLRTIIYVALNAKIVKTFFLAKQNFKNLKIFKY</sequence>
<dbReference type="STRING" id="1276227.SCHRY_v1c05780"/>
<keyword evidence="2" id="KW-1185">Reference proteome</keyword>
<name>R4UIN2_9MOLU</name>
<dbReference type="Proteomes" id="UP000013964">
    <property type="component" value="Chromosome"/>
</dbReference>
<evidence type="ECO:0000313" key="2">
    <source>
        <dbReference type="Proteomes" id="UP000013964"/>
    </source>
</evidence>
<protein>
    <submittedName>
        <fullName evidence="1">Uncharacterized protein</fullName>
    </submittedName>
</protein>
<evidence type="ECO:0000313" key="1">
    <source>
        <dbReference type="EMBL" id="AGM25156.1"/>
    </source>
</evidence>
<organism evidence="1 2">
    <name type="scientific">Spiroplasma chrysopicola DF-1</name>
    <dbReference type="NCBI Taxonomy" id="1276227"/>
    <lineage>
        <taxon>Bacteria</taxon>
        <taxon>Bacillati</taxon>
        <taxon>Mycoplasmatota</taxon>
        <taxon>Mollicutes</taxon>
        <taxon>Entomoplasmatales</taxon>
        <taxon>Spiroplasmataceae</taxon>
        <taxon>Spiroplasma</taxon>
    </lineage>
</organism>